<dbReference type="OrthoDB" id="9787815at2"/>
<evidence type="ECO:0000256" key="2">
    <source>
        <dbReference type="ARBA" id="ARBA00022448"/>
    </source>
</evidence>
<feature type="transmembrane region" description="Helical" evidence="6">
    <location>
        <begin position="49"/>
        <end position="65"/>
    </location>
</feature>
<dbReference type="HOGENOM" id="CLU_029352_0_0_7"/>
<feature type="transmembrane region" description="Helical" evidence="6">
    <location>
        <begin position="250"/>
        <end position="268"/>
    </location>
</feature>
<evidence type="ECO:0000256" key="4">
    <source>
        <dbReference type="ARBA" id="ARBA00022989"/>
    </source>
</evidence>
<keyword evidence="3 6" id="KW-0812">Transmembrane</keyword>
<dbReference type="EMBL" id="CP000859">
    <property type="protein sequence ID" value="ABW66187.1"/>
    <property type="molecule type" value="Genomic_DNA"/>
</dbReference>
<dbReference type="Pfam" id="PF07690">
    <property type="entry name" value="MFS_1"/>
    <property type="match status" value="1"/>
</dbReference>
<protein>
    <submittedName>
        <fullName evidence="7">Major facilitator superfamily MFS_1</fullName>
    </submittedName>
</protein>
<evidence type="ECO:0000313" key="7">
    <source>
        <dbReference type="EMBL" id="ABW66187.1"/>
    </source>
</evidence>
<organism evidence="7 8">
    <name type="scientific">Desulfosudis oleivorans (strain DSM 6200 / JCM 39069 / Hxd3)</name>
    <name type="common">Desulfococcus oleovorans</name>
    <dbReference type="NCBI Taxonomy" id="96561"/>
    <lineage>
        <taxon>Bacteria</taxon>
        <taxon>Pseudomonadati</taxon>
        <taxon>Thermodesulfobacteriota</taxon>
        <taxon>Desulfobacteria</taxon>
        <taxon>Desulfobacterales</taxon>
        <taxon>Desulfosudaceae</taxon>
        <taxon>Desulfosudis</taxon>
    </lineage>
</organism>
<dbReference type="PANTHER" id="PTHR12778:SF10">
    <property type="entry name" value="MAJOR FACILITATOR SUPERFAMILY DOMAIN-CONTAINING PROTEIN 3"/>
    <property type="match status" value="1"/>
</dbReference>
<dbReference type="InterPro" id="IPR004752">
    <property type="entry name" value="AmpG_permease/AT-1"/>
</dbReference>
<feature type="transmembrane region" description="Helical" evidence="6">
    <location>
        <begin position="170"/>
        <end position="191"/>
    </location>
</feature>
<dbReference type="AlphaFoldDB" id="A8ZT23"/>
<name>A8ZT23_DESOH</name>
<evidence type="ECO:0000256" key="6">
    <source>
        <dbReference type="SAM" id="Phobius"/>
    </source>
</evidence>
<dbReference type="GO" id="GO:0022857">
    <property type="term" value="F:transmembrane transporter activity"/>
    <property type="evidence" value="ECO:0007669"/>
    <property type="project" value="InterPro"/>
</dbReference>
<dbReference type="PANTHER" id="PTHR12778">
    <property type="entry name" value="SOLUTE CARRIER FAMILY 33 ACETYL-COA TRANSPORTER -RELATED"/>
    <property type="match status" value="1"/>
</dbReference>
<dbReference type="RefSeq" id="WP_012173806.1">
    <property type="nucleotide sequence ID" value="NC_009943.1"/>
</dbReference>
<evidence type="ECO:0000256" key="5">
    <source>
        <dbReference type="ARBA" id="ARBA00023136"/>
    </source>
</evidence>
<reference evidence="7 8" key="1">
    <citation type="submission" date="2007-10" db="EMBL/GenBank/DDBJ databases">
        <title>Complete sequence of Desulfococcus oleovorans Hxd3.</title>
        <authorList>
            <consortium name="US DOE Joint Genome Institute"/>
            <person name="Copeland A."/>
            <person name="Lucas S."/>
            <person name="Lapidus A."/>
            <person name="Barry K."/>
            <person name="Glavina del Rio T."/>
            <person name="Dalin E."/>
            <person name="Tice H."/>
            <person name="Pitluck S."/>
            <person name="Kiss H."/>
            <person name="Brettin T."/>
            <person name="Bruce D."/>
            <person name="Detter J.C."/>
            <person name="Han C."/>
            <person name="Schmutz J."/>
            <person name="Larimer F."/>
            <person name="Land M."/>
            <person name="Hauser L."/>
            <person name="Kyrpides N."/>
            <person name="Kim E."/>
            <person name="Wawrik B."/>
            <person name="Richardson P."/>
        </authorList>
    </citation>
    <scope>NUCLEOTIDE SEQUENCE [LARGE SCALE GENOMIC DNA]</scope>
    <source>
        <strain evidence="8">DSM 6200 / JCM 39069 / Hxd3</strain>
    </source>
</reference>
<dbReference type="Gene3D" id="1.20.1250.20">
    <property type="entry name" value="MFS general substrate transporter like domains"/>
    <property type="match status" value="1"/>
</dbReference>
<gene>
    <name evidence="7" type="ordered locus">Dole_0377</name>
</gene>
<feature type="transmembrane region" description="Helical" evidence="6">
    <location>
        <begin position="405"/>
        <end position="431"/>
    </location>
</feature>
<feature type="transmembrane region" description="Helical" evidence="6">
    <location>
        <begin position="103"/>
        <end position="124"/>
    </location>
</feature>
<evidence type="ECO:0000256" key="3">
    <source>
        <dbReference type="ARBA" id="ARBA00022692"/>
    </source>
</evidence>
<dbReference type="STRING" id="96561.Dole_0377"/>
<feature type="transmembrane region" description="Helical" evidence="6">
    <location>
        <begin position="366"/>
        <end position="385"/>
    </location>
</feature>
<dbReference type="InterPro" id="IPR036259">
    <property type="entry name" value="MFS_trans_sf"/>
</dbReference>
<feature type="transmembrane region" description="Helical" evidence="6">
    <location>
        <begin position="145"/>
        <end position="164"/>
    </location>
</feature>
<dbReference type="Proteomes" id="UP000008561">
    <property type="component" value="Chromosome"/>
</dbReference>
<feature type="transmembrane region" description="Helical" evidence="6">
    <location>
        <begin position="443"/>
        <end position="464"/>
    </location>
</feature>
<accession>A8ZT23</accession>
<keyword evidence="8" id="KW-1185">Reference proteome</keyword>
<evidence type="ECO:0000313" key="8">
    <source>
        <dbReference type="Proteomes" id="UP000008561"/>
    </source>
</evidence>
<dbReference type="KEGG" id="dol:Dole_0377"/>
<feature type="transmembrane region" description="Helical" evidence="6">
    <location>
        <begin position="212"/>
        <end position="230"/>
    </location>
</feature>
<dbReference type="InterPro" id="IPR011701">
    <property type="entry name" value="MFS"/>
</dbReference>
<comment type="subcellular location">
    <subcellularLocation>
        <location evidence="1">Membrane</location>
        <topology evidence="1">Multi-pass membrane protein</topology>
    </subcellularLocation>
</comment>
<sequence>MNKNRRNSVLSSPYVWTFTTYFAEGFPYTVIRTLSSLFLRDMNVRLESIGLTSLFGLPWILKFLWGPQVDRFSTKRTWMLTCQFLLVGMMLLTAAFAPFSWGVSAIVLLFFAGSFIAATHDTAIDGFYMEALDSEGQAKFVGYRVMAYRIAMMTGTGVVATIGTTLGWPLAFACAALMMGLVFVYHFFFLIRVEQQGRPANELVKSALRLKNLALVTGAALLVLGLRAFLASRPYALIREQYPVLQKISFPHWVGLFLLLSLISLLVLRKRIWARIAGKPDTFYARAFITFTDREKIGTIFAVIILMRTGEFLLTAMVSPFFVDVGIKVHYGWLSSVVGLPLSIAGALVGGFCISTFSLKKVIWPFLLLQNLTNLVYMVLALHLAPFVAINTGAAVAQPVGALNLFWVAVVHGFDQFSGGLGTAVLMTFLMRICAKEFKAAHYAIGTGLMNVSGLFAGILSGFLAGWLGYGYFFGISFLLSVPGMIAVLFLPADIYVEPSKPAPKN</sequence>
<feature type="transmembrane region" description="Helical" evidence="6">
    <location>
        <begin position="77"/>
        <end position="97"/>
    </location>
</feature>
<feature type="transmembrane region" description="Helical" evidence="6">
    <location>
        <begin position="329"/>
        <end position="354"/>
    </location>
</feature>
<keyword evidence="4 6" id="KW-1133">Transmembrane helix</keyword>
<keyword evidence="5 6" id="KW-0472">Membrane</keyword>
<evidence type="ECO:0000256" key="1">
    <source>
        <dbReference type="ARBA" id="ARBA00004141"/>
    </source>
</evidence>
<feature type="transmembrane region" description="Helical" evidence="6">
    <location>
        <begin position="470"/>
        <end position="491"/>
    </location>
</feature>
<proteinExistence type="predicted"/>
<dbReference type="GO" id="GO:0016020">
    <property type="term" value="C:membrane"/>
    <property type="evidence" value="ECO:0007669"/>
    <property type="project" value="UniProtKB-SubCell"/>
</dbReference>
<feature type="transmembrane region" description="Helical" evidence="6">
    <location>
        <begin position="300"/>
        <end position="323"/>
    </location>
</feature>
<dbReference type="SUPFAM" id="SSF103473">
    <property type="entry name" value="MFS general substrate transporter"/>
    <property type="match status" value="1"/>
</dbReference>
<dbReference type="eggNOG" id="COG2814">
    <property type="taxonomic scope" value="Bacteria"/>
</dbReference>
<keyword evidence="2" id="KW-0813">Transport</keyword>